<dbReference type="Pfam" id="PF02797">
    <property type="entry name" value="Chal_sti_synt_C"/>
    <property type="match status" value="1"/>
</dbReference>
<comment type="similarity">
    <text evidence="1 3">Belongs to the thiolase-like superfamily. Chalcone/stilbene synthases family.</text>
</comment>
<accession>A0ABC9CCA9</accession>
<evidence type="ECO:0000256" key="2">
    <source>
        <dbReference type="PIRSR" id="PIRSR000451-1"/>
    </source>
</evidence>
<proteinExistence type="inferred from homology"/>
<protein>
    <recommendedName>
        <fullName evidence="8">Chalcone synthase</fullName>
    </recommendedName>
</protein>
<evidence type="ECO:0000259" key="4">
    <source>
        <dbReference type="Pfam" id="PF00195"/>
    </source>
</evidence>
<dbReference type="InterPro" id="IPR012328">
    <property type="entry name" value="Chalcone/stilbene_synt_C"/>
</dbReference>
<keyword evidence="7" id="KW-1185">Reference proteome</keyword>
<evidence type="ECO:0000256" key="1">
    <source>
        <dbReference type="ARBA" id="ARBA00005531"/>
    </source>
</evidence>
<dbReference type="InterPro" id="IPR016039">
    <property type="entry name" value="Thiolase-like"/>
</dbReference>
<sequence length="380" mass="41768">MAAKVTVEEVRKAQRAEGPATVLAIGTVTPPNCVYQADYPDYYFRVTKSEHMTELKEKFRRICRKSMIQKRYMHLTEDILLENPNMASYSEPSLNARQDILVEEVPKLGAAAAEKAIKEWGLPRSQITHVIFCTTSGVEMPGADSKVIKLLGLSPSVKRVMLYHQGCFAGGMVLRIAKDLAENNRGARVLIVCSEITVVTFRGPLRGSPRLAGWAGSVWRWCGRGDPGETILPNSDGAIEGHLREVGLTFHLQDRVPQLISANIERLLEESFKPLGISDWNSIFWVAHPGGPAILNMVEAKAGIDEARLRATRHVLSEYGNMSSACVLFILDEMRKFSAKEGRATTGEGMDWGVLFGFGPGLTVETIVLHSVPITAGHAA</sequence>
<dbReference type="InterPro" id="IPR011141">
    <property type="entry name" value="Polyketide_synthase_type-III"/>
</dbReference>
<dbReference type="SUPFAM" id="SSF53901">
    <property type="entry name" value="Thiolase-like"/>
    <property type="match status" value="2"/>
</dbReference>
<dbReference type="PANTHER" id="PTHR11877:SF55">
    <property type="entry name" value="CHALCONE SYNTHASE 8"/>
    <property type="match status" value="1"/>
</dbReference>
<name>A0ABC9CCA9_9POAL</name>
<dbReference type="Pfam" id="PF00195">
    <property type="entry name" value="Chal_sti_synt_N"/>
    <property type="match status" value="1"/>
</dbReference>
<dbReference type="Proteomes" id="UP001497457">
    <property type="component" value="Chromosome 29rd"/>
</dbReference>
<feature type="domain" description="Chalcone/stilbene synthase N-terminal" evidence="4">
    <location>
        <begin position="8"/>
        <end position="207"/>
    </location>
</feature>
<gene>
    <name evidence="6" type="ORF">URODEC1_LOCUS74116</name>
</gene>
<reference evidence="6" key="1">
    <citation type="submission" date="2024-10" db="EMBL/GenBank/DDBJ databases">
        <authorList>
            <person name="Ryan C."/>
        </authorList>
    </citation>
    <scope>NUCLEOTIDE SEQUENCE [LARGE SCALE GENOMIC DNA]</scope>
</reference>
<dbReference type="AlphaFoldDB" id="A0ABC9CCA9"/>
<evidence type="ECO:0008006" key="8">
    <source>
        <dbReference type="Google" id="ProtNLM"/>
    </source>
</evidence>
<evidence type="ECO:0000313" key="7">
    <source>
        <dbReference type="Proteomes" id="UP001497457"/>
    </source>
</evidence>
<evidence type="ECO:0000259" key="5">
    <source>
        <dbReference type="Pfam" id="PF02797"/>
    </source>
</evidence>
<dbReference type="FunFam" id="3.40.47.10:FF:000014">
    <property type="entry name" value="Chalcone synthase 1"/>
    <property type="match status" value="1"/>
</dbReference>
<dbReference type="Gene3D" id="3.40.47.10">
    <property type="match status" value="2"/>
</dbReference>
<dbReference type="PIRSF" id="PIRSF000451">
    <property type="entry name" value="PKS_III"/>
    <property type="match status" value="1"/>
</dbReference>
<dbReference type="PANTHER" id="PTHR11877">
    <property type="entry name" value="HYDROXYMETHYLGLUTARYL-COA SYNTHASE"/>
    <property type="match status" value="1"/>
</dbReference>
<dbReference type="GO" id="GO:0016746">
    <property type="term" value="F:acyltransferase activity"/>
    <property type="evidence" value="ECO:0007669"/>
    <property type="project" value="UniProtKB-KW"/>
</dbReference>
<dbReference type="EMBL" id="OZ075139">
    <property type="protein sequence ID" value="CAL5018188.1"/>
    <property type="molecule type" value="Genomic_DNA"/>
</dbReference>
<keyword evidence="3" id="KW-0808">Transferase</keyword>
<dbReference type="GO" id="GO:0010208">
    <property type="term" value="P:pollen wall assembly"/>
    <property type="evidence" value="ECO:0007669"/>
    <property type="project" value="UniProtKB-ARBA"/>
</dbReference>
<evidence type="ECO:0000256" key="3">
    <source>
        <dbReference type="RuleBase" id="RU003633"/>
    </source>
</evidence>
<keyword evidence="3" id="KW-0012">Acyltransferase</keyword>
<organism evidence="6 7">
    <name type="scientific">Urochloa decumbens</name>
    <dbReference type="NCBI Taxonomy" id="240449"/>
    <lineage>
        <taxon>Eukaryota</taxon>
        <taxon>Viridiplantae</taxon>
        <taxon>Streptophyta</taxon>
        <taxon>Embryophyta</taxon>
        <taxon>Tracheophyta</taxon>
        <taxon>Spermatophyta</taxon>
        <taxon>Magnoliopsida</taxon>
        <taxon>Liliopsida</taxon>
        <taxon>Poales</taxon>
        <taxon>Poaceae</taxon>
        <taxon>PACMAD clade</taxon>
        <taxon>Panicoideae</taxon>
        <taxon>Panicodae</taxon>
        <taxon>Paniceae</taxon>
        <taxon>Melinidinae</taxon>
        <taxon>Urochloa</taxon>
    </lineage>
</organism>
<evidence type="ECO:0000313" key="6">
    <source>
        <dbReference type="EMBL" id="CAL5018188.1"/>
    </source>
</evidence>
<feature type="active site" description="Acyl-thioester intermediate" evidence="2">
    <location>
        <position position="167"/>
    </location>
</feature>
<dbReference type="InterPro" id="IPR001099">
    <property type="entry name" value="Chalcone/stilbene_synt_N"/>
</dbReference>
<dbReference type="FunFam" id="3.40.47.10:FF:000025">
    <property type="entry name" value="Chalcone synthase 2"/>
    <property type="match status" value="1"/>
</dbReference>
<dbReference type="CDD" id="cd00831">
    <property type="entry name" value="CHS_like"/>
    <property type="match status" value="1"/>
</dbReference>
<feature type="domain" description="Chalcone/stilbene synthase C-terminal" evidence="5">
    <location>
        <begin position="230"/>
        <end position="373"/>
    </location>
</feature>